<sequence>MRKFLIIPASLYLLLPCYAEEDVEKEEETTDALPALKILPQGSILSNVRVPRYTADYKPASLLHAEQLKVLSDHAVAGSNVDITIFDDDGSIRANTLLKSVTYDQQTGIIQSGDNLTLSGENLDAACQGVVLNWEKRKGFLLGNTQTLLYINKAKQMTSSTKEQSSPKTTKTSKMAAASVALAASTFPAPLTANQLEQIDVLARPATEHIQQADEKANSIISSSQESSRTVDSAMAEFQQEVGEKALLVQNTEKPADIQPKEETEFVTVKSDNGMYFDAEAGHIVYSKDIVVTHPQYTLTCSDELKIILKKAPADKQTGDKPTNKDPKTEDKSGPLDLNPGSSFDGVEQAIATGNVVVKGKDSDGKPVTAKAATAVYKGDGTIILKGGSPTITQGSNMGKVTDKDGYIIIYPNMSIRFHGSHELKANVKDLQNNPEKP</sequence>
<evidence type="ECO:0000313" key="3">
    <source>
        <dbReference type="EMBL" id="SHJ19138.1"/>
    </source>
</evidence>
<organism evidence="3 4">
    <name type="scientific">Rubritalea squalenifaciens DSM 18772</name>
    <dbReference type="NCBI Taxonomy" id="1123071"/>
    <lineage>
        <taxon>Bacteria</taxon>
        <taxon>Pseudomonadati</taxon>
        <taxon>Verrucomicrobiota</taxon>
        <taxon>Verrucomicrobiia</taxon>
        <taxon>Verrucomicrobiales</taxon>
        <taxon>Rubritaleaceae</taxon>
        <taxon>Rubritalea</taxon>
    </lineage>
</organism>
<proteinExistence type="predicted"/>
<dbReference type="AlphaFoldDB" id="A0A1M6HA98"/>
<dbReference type="EMBL" id="FQYR01000003">
    <property type="protein sequence ID" value="SHJ19138.1"/>
    <property type="molecule type" value="Genomic_DNA"/>
</dbReference>
<accession>A0A1M6HA98</accession>
<dbReference type="InParanoid" id="A0A1M6HA98"/>
<reference evidence="3 4" key="1">
    <citation type="submission" date="2016-11" db="EMBL/GenBank/DDBJ databases">
        <authorList>
            <person name="Jaros S."/>
            <person name="Januszkiewicz K."/>
            <person name="Wedrychowicz H."/>
        </authorList>
    </citation>
    <scope>NUCLEOTIDE SEQUENCE [LARGE SCALE GENOMIC DNA]</scope>
    <source>
        <strain evidence="3 4">DSM 18772</strain>
    </source>
</reference>
<gene>
    <name evidence="3" type="ORF">SAMN02745181_1415</name>
</gene>
<evidence type="ECO:0000313" key="4">
    <source>
        <dbReference type="Proteomes" id="UP000184510"/>
    </source>
</evidence>
<evidence type="ECO:0000256" key="2">
    <source>
        <dbReference type="SAM" id="SignalP"/>
    </source>
</evidence>
<protein>
    <recommendedName>
        <fullName evidence="5">Organic solvent tolerance-like N-terminal domain-containing protein</fullName>
    </recommendedName>
</protein>
<dbReference type="OrthoDB" id="191299at2"/>
<evidence type="ECO:0000256" key="1">
    <source>
        <dbReference type="SAM" id="MobiDB-lite"/>
    </source>
</evidence>
<feature type="compositionally biased region" description="Basic and acidic residues" evidence="1">
    <location>
        <begin position="313"/>
        <end position="334"/>
    </location>
</feature>
<feature type="region of interest" description="Disordered" evidence="1">
    <location>
        <begin position="313"/>
        <end position="342"/>
    </location>
</feature>
<keyword evidence="4" id="KW-1185">Reference proteome</keyword>
<dbReference type="Gene3D" id="2.60.450.10">
    <property type="entry name" value="Lipopolysaccharide (LPS) transport protein A like domain"/>
    <property type="match status" value="1"/>
</dbReference>
<feature type="signal peptide" evidence="2">
    <location>
        <begin position="1"/>
        <end position="19"/>
    </location>
</feature>
<keyword evidence="2" id="KW-0732">Signal</keyword>
<dbReference type="RefSeq" id="WP_143158781.1">
    <property type="nucleotide sequence ID" value="NZ_FQYR01000003.1"/>
</dbReference>
<feature type="chain" id="PRO_5012883982" description="Organic solvent tolerance-like N-terminal domain-containing protein" evidence="2">
    <location>
        <begin position="20"/>
        <end position="438"/>
    </location>
</feature>
<dbReference type="Proteomes" id="UP000184510">
    <property type="component" value="Unassembled WGS sequence"/>
</dbReference>
<evidence type="ECO:0008006" key="5">
    <source>
        <dbReference type="Google" id="ProtNLM"/>
    </source>
</evidence>
<name>A0A1M6HA98_9BACT</name>
<dbReference type="STRING" id="1123071.SAMN02745181_1415"/>